<dbReference type="Gene3D" id="2.40.10.120">
    <property type="match status" value="1"/>
</dbReference>
<name>T0QFD2_SAPDV</name>
<evidence type="ECO:0000313" key="5">
    <source>
        <dbReference type="EMBL" id="EQC33416.1"/>
    </source>
</evidence>
<dbReference type="InParanoid" id="T0QFD2"/>
<dbReference type="GeneID" id="19949658"/>
<dbReference type="OrthoDB" id="4217619at2759"/>
<evidence type="ECO:0000256" key="3">
    <source>
        <dbReference type="ARBA" id="ARBA00022801"/>
    </source>
</evidence>
<evidence type="ECO:0000259" key="4">
    <source>
        <dbReference type="PROSITE" id="PS50106"/>
    </source>
</evidence>
<dbReference type="InterPro" id="IPR041489">
    <property type="entry name" value="PDZ_6"/>
</dbReference>
<keyword evidence="3" id="KW-0378">Hydrolase</keyword>
<dbReference type="SUPFAM" id="SSF50494">
    <property type="entry name" value="Trypsin-like serine proteases"/>
    <property type="match status" value="1"/>
</dbReference>
<dbReference type="PROSITE" id="PS50106">
    <property type="entry name" value="PDZ"/>
    <property type="match status" value="1"/>
</dbReference>
<dbReference type="STRING" id="1156394.T0QFD2"/>
<dbReference type="Pfam" id="PF17820">
    <property type="entry name" value="PDZ_6"/>
    <property type="match status" value="1"/>
</dbReference>
<proteinExistence type="inferred from homology"/>
<sequence>MVVTQRLARRLTAARATLQRGHSHRAMALPALRSYSEHVHSNASFAVAAAATLAMGSWMSSRDEWASMKAAPPLTRNFIADAVEKAAPAVVNITIDYGHLQGGSSGSGFILERSGLIVTNAHVVAHAGPHASIKVTLANGASYSARVHSMDALTDLALVQLDNGSSLSLPTMQIGSSGALRAGEWVVALGSPLTLQNSVSAGIVSAVARHGSEIGLSNRRNHTEYIQTDAAINSGNSGGPLVNLDGQVIGINAMKVAGGVSNISFAIPIDTAMDVIEQLRKRKTVTRPYVGMQMVQFSPGVLPEISKIYPDLKSGVVVKSVTPGSPAAIGGLLPGDVIVEFAGTRVETIKDVTTALGYNVGQNMCMKVRRDGSANPRVFCFVTQDASHRGAPTSSLW</sequence>
<dbReference type="eggNOG" id="KOG1320">
    <property type="taxonomic scope" value="Eukaryota"/>
</dbReference>
<dbReference type="InterPro" id="IPR036034">
    <property type="entry name" value="PDZ_sf"/>
</dbReference>
<dbReference type="InterPro" id="IPR001940">
    <property type="entry name" value="Peptidase_S1C"/>
</dbReference>
<dbReference type="InterPro" id="IPR001478">
    <property type="entry name" value="PDZ"/>
</dbReference>
<dbReference type="GO" id="GO:0004252">
    <property type="term" value="F:serine-type endopeptidase activity"/>
    <property type="evidence" value="ECO:0007669"/>
    <property type="project" value="InterPro"/>
</dbReference>
<dbReference type="PANTHER" id="PTHR22939:SF125">
    <property type="entry name" value="PROTEASE DO-LIKE 14-RELATED"/>
    <property type="match status" value="1"/>
</dbReference>
<gene>
    <name evidence="5" type="ORF">SDRG_08931</name>
</gene>
<dbReference type="SMART" id="SM00228">
    <property type="entry name" value="PDZ"/>
    <property type="match status" value="1"/>
</dbReference>
<evidence type="ECO:0000313" key="6">
    <source>
        <dbReference type="Proteomes" id="UP000030762"/>
    </source>
</evidence>
<dbReference type="PRINTS" id="PR00834">
    <property type="entry name" value="PROTEASES2C"/>
</dbReference>
<dbReference type="SUPFAM" id="SSF50156">
    <property type="entry name" value="PDZ domain-like"/>
    <property type="match status" value="1"/>
</dbReference>
<dbReference type="InterPro" id="IPR009003">
    <property type="entry name" value="Peptidase_S1_PA"/>
</dbReference>
<dbReference type="OMA" id="MDNYRDE"/>
<feature type="domain" description="PDZ" evidence="4">
    <location>
        <begin position="315"/>
        <end position="353"/>
    </location>
</feature>
<keyword evidence="6" id="KW-1185">Reference proteome</keyword>
<evidence type="ECO:0000256" key="1">
    <source>
        <dbReference type="ARBA" id="ARBA00010541"/>
    </source>
</evidence>
<comment type="similarity">
    <text evidence="1">Belongs to the peptidase S1C family.</text>
</comment>
<dbReference type="FunCoup" id="T0QFD2">
    <property type="interactions" value="34"/>
</dbReference>
<evidence type="ECO:0000256" key="2">
    <source>
        <dbReference type="ARBA" id="ARBA00022670"/>
    </source>
</evidence>
<protein>
    <recommendedName>
        <fullName evidence="4">PDZ domain-containing protein</fullName>
    </recommendedName>
</protein>
<organism evidence="5 6">
    <name type="scientific">Saprolegnia diclina (strain VS20)</name>
    <dbReference type="NCBI Taxonomy" id="1156394"/>
    <lineage>
        <taxon>Eukaryota</taxon>
        <taxon>Sar</taxon>
        <taxon>Stramenopiles</taxon>
        <taxon>Oomycota</taxon>
        <taxon>Saprolegniomycetes</taxon>
        <taxon>Saprolegniales</taxon>
        <taxon>Saprolegniaceae</taxon>
        <taxon>Saprolegnia</taxon>
    </lineage>
</organism>
<dbReference type="PANTHER" id="PTHR22939">
    <property type="entry name" value="SERINE PROTEASE FAMILY S1C HTRA-RELATED"/>
    <property type="match status" value="1"/>
</dbReference>
<dbReference type="Proteomes" id="UP000030762">
    <property type="component" value="Unassembled WGS sequence"/>
</dbReference>
<dbReference type="AlphaFoldDB" id="T0QFD2"/>
<dbReference type="Pfam" id="PF13365">
    <property type="entry name" value="Trypsin_2"/>
    <property type="match status" value="1"/>
</dbReference>
<dbReference type="GO" id="GO:0006508">
    <property type="term" value="P:proteolysis"/>
    <property type="evidence" value="ECO:0007669"/>
    <property type="project" value="UniProtKB-KW"/>
</dbReference>
<keyword evidence="2" id="KW-0645">Protease</keyword>
<dbReference type="VEuPathDB" id="FungiDB:SDRG_08931"/>
<dbReference type="Gene3D" id="2.30.42.10">
    <property type="match status" value="1"/>
</dbReference>
<reference evidence="5 6" key="1">
    <citation type="submission" date="2012-04" db="EMBL/GenBank/DDBJ databases">
        <title>The Genome Sequence of Saprolegnia declina VS20.</title>
        <authorList>
            <consortium name="The Broad Institute Genome Sequencing Platform"/>
            <person name="Russ C."/>
            <person name="Nusbaum C."/>
            <person name="Tyler B."/>
            <person name="van West P."/>
            <person name="Dieguez-Uribeondo J."/>
            <person name="de Bruijn I."/>
            <person name="Tripathy S."/>
            <person name="Jiang R."/>
            <person name="Young S.K."/>
            <person name="Zeng Q."/>
            <person name="Gargeya S."/>
            <person name="Fitzgerald M."/>
            <person name="Haas B."/>
            <person name="Abouelleil A."/>
            <person name="Alvarado L."/>
            <person name="Arachchi H.M."/>
            <person name="Berlin A."/>
            <person name="Chapman S.B."/>
            <person name="Goldberg J."/>
            <person name="Griggs A."/>
            <person name="Gujja S."/>
            <person name="Hansen M."/>
            <person name="Howarth C."/>
            <person name="Imamovic A."/>
            <person name="Larimer J."/>
            <person name="McCowen C."/>
            <person name="Montmayeur A."/>
            <person name="Murphy C."/>
            <person name="Neiman D."/>
            <person name="Pearson M."/>
            <person name="Priest M."/>
            <person name="Roberts A."/>
            <person name="Saif S."/>
            <person name="Shea T."/>
            <person name="Sisk P."/>
            <person name="Sykes S."/>
            <person name="Wortman J."/>
            <person name="Nusbaum C."/>
            <person name="Birren B."/>
        </authorList>
    </citation>
    <scope>NUCLEOTIDE SEQUENCE [LARGE SCALE GENOMIC DNA]</scope>
    <source>
        <strain evidence="5 6">VS20</strain>
    </source>
</reference>
<dbReference type="RefSeq" id="XP_008613056.1">
    <property type="nucleotide sequence ID" value="XM_008614834.1"/>
</dbReference>
<accession>T0QFD2</accession>
<dbReference type="EMBL" id="JH767159">
    <property type="protein sequence ID" value="EQC33416.1"/>
    <property type="molecule type" value="Genomic_DNA"/>
</dbReference>